<dbReference type="RefSeq" id="WP_147664468.1">
    <property type="nucleotide sequence ID" value="NZ_CP042905.2"/>
</dbReference>
<evidence type="ECO:0000313" key="3">
    <source>
        <dbReference type="Proteomes" id="UP000321408"/>
    </source>
</evidence>
<dbReference type="SUPFAM" id="SSF56112">
    <property type="entry name" value="Protein kinase-like (PK-like)"/>
    <property type="match status" value="1"/>
</dbReference>
<reference evidence="2 3" key="1">
    <citation type="journal article" date="2020" name="Nature">
        <title>Isolation of an archaeon at the prokaryote-eukaryote interface.</title>
        <authorList>
            <person name="Imachi H."/>
            <person name="Nobu M.K."/>
            <person name="Nakahara N."/>
            <person name="Morono Y."/>
            <person name="Ogawara M."/>
            <person name="Takaki Y."/>
            <person name="Takano Y."/>
            <person name="Uematsu K."/>
            <person name="Ikuta T."/>
            <person name="Ito M."/>
            <person name="Matsui Y."/>
            <person name="Miyazaki M."/>
            <person name="Murata K."/>
            <person name="Saito Y."/>
            <person name="Sakai S."/>
            <person name="Song C."/>
            <person name="Tasumi E."/>
            <person name="Yamanaka Y."/>
            <person name="Yamaguchi T."/>
            <person name="Kamagata Y."/>
            <person name="Tamaki H."/>
            <person name="Takai K."/>
        </authorList>
    </citation>
    <scope>NUCLEOTIDE SEQUENCE [LARGE SCALE GENOMIC DNA]</scope>
    <source>
        <strain evidence="2 3">MK-D1</strain>
    </source>
</reference>
<name>A0A5B9DFT5_9ARCH</name>
<gene>
    <name evidence="2" type="ORF">DSAG12_03414</name>
</gene>
<dbReference type="InterPro" id="IPR002575">
    <property type="entry name" value="Aminoglycoside_PTrfase"/>
</dbReference>
<dbReference type="PANTHER" id="PTHR40086">
    <property type="entry name" value="PHOSPHOTRANSFERASE YTMP-RELATED"/>
    <property type="match status" value="1"/>
</dbReference>
<dbReference type="InterPro" id="IPR011009">
    <property type="entry name" value="Kinase-like_dom_sf"/>
</dbReference>
<dbReference type="EC" id="2.7.1.-" evidence="2"/>
<dbReference type="InterPro" id="IPR052077">
    <property type="entry name" value="CcrZ_PhaseVar_Mediator"/>
</dbReference>
<dbReference type="EMBL" id="CP042905">
    <property type="protein sequence ID" value="QEE17577.1"/>
    <property type="molecule type" value="Genomic_DNA"/>
</dbReference>
<organism evidence="2 3">
    <name type="scientific">Promethearchaeum syntrophicum</name>
    <dbReference type="NCBI Taxonomy" id="2594042"/>
    <lineage>
        <taxon>Archaea</taxon>
        <taxon>Promethearchaeati</taxon>
        <taxon>Promethearchaeota</taxon>
        <taxon>Promethearchaeia</taxon>
        <taxon>Promethearchaeales</taxon>
        <taxon>Promethearchaeaceae</taxon>
        <taxon>Promethearchaeum</taxon>
    </lineage>
</organism>
<dbReference type="Proteomes" id="UP000321408">
    <property type="component" value="Chromosome"/>
</dbReference>
<dbReference type="GeneID" id="41331385"/>
<dbReference type="PANTHER" id="PTHR40086:SF1">
    <property type="entry name" value="CELL CYCLE REGULATOR CCRZ"/>
    <property type="match status" value="1"/>
</dbReference>
<dbReference type="Gene3D" id="3.90.1200.10">
    <property type="match status" value="1"/>
</dbReference>
<dbReference type="GO" id="GO:0016740">
    <property type="term" value="F:transferase activity"/>
    <property type="evidence" value="ECO:0007669"/>
    <property type="project" value="UniProtKB-KW"/>
</dbReference>
<dbReference type="AlphaFoldDB" id="A0A5B9DFT5"/>
<protein>
    <submittedName>
        <fullName evidence="2">Aminoglycoside phosphotransferase family protein</fullName>
        <ecNumber evidence="2">2.7.1.-</ecNumber>
    </submittedName>
</protein>
<accession>A0A5B9DFT5</accession>
<reference evidence="2 3" key="2">
    <citation type="journal article" date="2024" name="Int. J. Syst. Evol. Microbiol.">
        <title>Promethearchaeum syntrophicum gen. nov., sp. nov., an anaerobic, obligately syntrophic archaeon, the first isolate of the lineage 'Asgard' archaea, and proposal of the new archaeal phylum Promethearchaeota phyl. nov. and kingdom Promethearchaeati regn. nov.</title>
        <authorList>
            <person name="Imachi H."/>
            <person name="Nobu M.K."/>
            <person name="Kato S."/>
            <person name="Takaki Y."/>
            <person name="Miyazaki M."/>
            <person name="Miyata M."/>
            <person name="Ogawara M."/>
            <person name="Saito Y."/>
            <person name="Sakai S."/>
            <person name="Tahara Y.O."/>
            <person name="Takano Y."/>
            <person name="Tasumi E."/>
            <person name="Uematsu K."/>
            <person name="Yoshimura T."/>
            <person name="Itoh T."/>
            <person name="Ohkuma M."/>
            <person name="Takai K."/>
        </authorList>
    </citation>
    <scope>NUCLEOTIDE SEQUENCE [LARGE SCALE GENOMIC DNA]</scope>
    <source>
        <strain evidence="2 3">MK-D1</strain>
    </source>
</reference>
<keyword evidence="2" id="KW-0808">Transferase</keyword>
<keyword evidence="3" id="KW-1185">Reference proteome</keyword>
<evidence type="ECO:0000313" key="2">
    <source>
        <dbReference type="EMBL" id="QEE17577.1"/>
    </source>
</evidence>
<dbReference type="KEGG" id="psyt:DSAG12_03414"/>
<feature type="domain" description="Aminoglycoside phosphotransferase" evidence="1">
    <location>
        <begin position="30"/>
        <end position="253"/>
    </location>
</feature>
<proteinExistence type="predicted"/>
<dbReference type="Pfam" id="PF01636">
    <property type="entry name" value="APH"/>
    <property type="match status" value="1"/>
</dbReference>
<evidence type="ECO:0000259" key="1">
    <source>
        <dbReference type="Pfam" id="PF01636"/>
    </source>
</evidence>
<sequence length="341" mass="39480">MKSTNHHLTQAETESIYALFNKIGDHISEISFLGRGEGSVVYKVRTDNKVYCLKMALFPERTMKVLNEAKIREDFLFQGLKFLTHPIYIDEDIIPNGAVIYDYIEGEMAIFKDKKIISQMARYLAKIHNLDYKIIPNGFQHILSFFQNLNDTIQSIKNRYSNLMNDSIKSAFAAALAEYHTLLQDNQDIFTHGITSILHGDLSNNFILDHHGKLWLIDWENSEYGDCLEEVSNFVFDNDLEAKFRDYFFAEYQKHFSPATSLNLEKIAPFYVMVIPVFNICWGIDQLSTNLQYKLEPERKLRDLALSAQNWIKFFTESTATFIIEGISKLKSHLIAIGQIE</sequence>